<keyword evidence="1" id="KW-0547">Nucleotide-binding</keyword>
<sequence>MSSSVLSGFILLTAMLVNALALPPYLVRKAEIQTVSQILDEDGDLMVAGVSGSGRRSLIQWAAQQVGARVINIDCLRATTSSRFLTLLAEGLLGVFVTSQELNLIEQWTKEHPLKLEKIPIHRSSLVWKAGMKEEWGIFQSLLTLPQVMAELLDCRVVFVFQNFPHIRSWDRSGEWEAYLRQEVKRQSRINYVIIATIPEPWADDSHLQVMTLAPVPRLELQDWSQSVMAAKSLQFDQAALELFLDYMQGHLGDAIALARRIVLEYQVGVLEGYQNLASYSQNGLHPAHTIQIHHVRHSMLALIEDRSLTFESLLLLLPPIQARVLESLAIDPTDSPHAKDYVRIHQLSKGGGLQGALSGLEQKGLIHGPKLGYRVAMPLFAFWLKQRLS</sequence>
<protein>
    <submittedName>
        <fullName evidence="1">ATP-binding protein</fullName>
    </submittedName>
</protein>
<dbReference type="Proteomes" id="UP001065613">
    <property type="component" value="Chromosome"/>
</dbReference>
<accession>A0A977KTN3</accession>
<gene>
    <name evidence="1" type="ORF">KA717_28975</name>
</gene>
<evidence type="ECO:0000313" key="1">
    <source>
        <dbReference type="EMBL" id="UXE59738.1"/>
    </source>
</evidence>
<reference evidence="1" key="1">
    <citation type="submission" date="2021-04" db="EMBL/GenBank/DDBJ databases">
        <title>Genome sequence of Woronichinia naegeliana from Washington state freshwater lake bloom.</title>
        <authorList>
            <person name="Dreher T.W."/>
        </authorList>
    </citation>
    <scope>NUCLEOTIDE SEQUENCE</scope>
    <source>
        <strain evidence="1">WA131</strain>
    </source>
</reference>
<organism evidence="1">
    <name type="scientific">Woronichinia naegeliana WA131</name>
    <dbReference type="NCBI Taxonomy" id="2824559"/>
    <lineage>
        <taxon>Bacteria</taxon>
        <taxon>Bacillati</taxon>
        <taxon>Cyanobacteriota</taxon>
        <taxon>Cyanophyceae</taxon>
        <taxon>Synechococcales</taxon>
        <taxon>Coelosphaeriaceae</taxon>
        <taxon>Woronichinia</taxon>
    </lineage>
</organism>
<dbReference type="KEGG" id="wna:KA717_28975"/>
<dbReference type="GO" id="GO:0005524">
    <property type="term" value="F:ATP binding"/>
    <property type="evidence" value="ECO:0007669"/>
    <property type="project" value="UniProtKB-KW"/>
</dbReference>
<dbReference type="AlphaFoldDB" id="A0A977KTN3"/>
<dbReference type="SUPFAM" id="SSF52540">
    <property type="entry name" value="P-loop containing nucleoside triphosphate hydrolases"/>
    <property type="match status" value="1"/>
</dbReference>
<dbReference type="EMBL" id="CP073041">
    <property type="protein sequence ID" value="UXE59738.1"/>
    <property type="molecule type" value="Genomic_DNA"/>
</dbReference>
<name>A0A977KTN3_9CYAN</name>
<keyword evidence="1" id="KW-0067">ATP-binding</keyword>
<proteinExistence type="predicted"/>
<dbReference type="Gene3D" id="3.40.50.300">
    <property type="entry name" value="P-loop containing nucleotide triphosphate hydrolases"/>
    <property type="match status" value="1"/>
</dbReference>
<dbReference type="InterPro" id="IPR027417">
    <property type="entry name" value="P-loop_NTPase"/>
</dbReference>